<accession>X1BIR7</accession>
<sequence>MNYPEEDRLIYEAAEGHRFRIRMLRKYEAILNRARAIKKGSVAEALRYCLIEKRYTITYTGGVLDCSHILVSRHSKLLGIKVPWQKKRMPDIVINPERRRNYAEKE</sequence>
<evidence type="ECO:0000313" key="1">
    <source>
        <dbReference type="EMBL" id="GAG94935.1"/>
    </source>
</evidence>
<dbReference type="AlphaFoldDB" id="X1BIR7"/>
<comment type="caution">
    <text evidence="1">The sequence shown here is derived from an EMBL/GenBank/DDBJ whole genome shotgun (WGS) entry which is preliminary data.</text>
</comment>
<dbReference type="EMBL" id="BART01028922">
    <property type="protein sequence ID" value="GAG94935.1"/>
    <property type="molecule type" value="Genomic_DNA"/>
</dbReference>
<protein>
    <submittedName>
        <fullName evidence="1">Uncharacterized protein</fullName>
    </submittedName>
</protein>
<name>X1BIR7_9ZZZZ</name>
<organism evidence="1">
    <name type="scientific">marine sediment metagenome</name>
    <dbReference type="NCBI Taxonomy" id="412755"/>
    <lineage>
        <taxon>unclassified sequences</taxon>
        <taxon>metagenomes</taxon>
        <taxon>ecological metagenomes</taxon>
    </lineage>
</organism>
<reference evidence="1" key="1">
    <citation type="journal article" date="2014" name="Front. Microbiol.">
        <title>High frequency of phylogenetically diverse reductive dehalogenase-homologous genes in deep subseafloor sedimentary metagenomes.</title>
        <authorList>
            <person name="Kawai M."/>
            <person name="Futagami T."/>
            <person name="Toyoda A."/>
            <person name="Takaki Y."/>
            <person name="Nishi S."/>
            <person name="Hori S."/>
            <person name="Arai W."/>
            <person name="Tsubouchi T."/>
            <person name="Morono Y."/>
            <person name="Uchiyama I."/>
            <person name="Ito T."/>
            <person name="Fujiyama A."/>
            <person name="Inagaki F."/>
            <person name="Takami H."/>
        </authorList>
    </citation>
    <scope>NUCLEOTIDE SEQUENCE</scope>
    <source>
        <strain evidence="1">Expedition CK06-06</strain>
    </source>
</reference>
<proteinExistence type="predicted"/>
<gene>
    <name evidence="1" type="ORF">S01H4_50878</name>
</gene>